<evidence type="ECO:0000313" key="2">
    <source>
        <dbReference type="EMBL" id="CAK0826771.1"/>
    </source>
</evidence>
<feature type="region of interest" description="Disordered" evidence="1">
    <location>
        <begin position="1"/>
        <end position="40"/>
    </location>
</feature>
<reference evidence="2" key="1">
    <citation type="submission" date="2023-10" db="EMBL/GenBank/DDBJ databases">
        <authorList>
            <person name="Chen Y."/>
            <person name="Shah S."/>
            <person name="Dougan E. K."/>
            <person name="Thang M."/>
            <person name="Chan C."/>
        </authorList>
    </citation>
    <scope>NUCLEOTIDE SEQUENCE [LARGE SCALE GENOMIC DNA]</scope>
</reference>
<organism evidence="2 3">
    <name type="scientific">Prorocentrum cordatum</name>
    <dbReference type="NCBI Taxonomy" id="2364126"/>
    <lineage>
        <taxon>Eukaryota</taxon>
        <taxon>Sar</taxon>
        <taxon>Alveolata</taxon>
        <taxon>Dinophyceae</taxon>
        <taxon>Prorocentrales</taxon>
        <taxon>Prorocentraceae</taxon>
        <taxon>Prorocentrum</taxon>
    </lineage>
</organism>
<protein>
    <submittedName>
        <fullName evidence="2">Uncharacterized protein</fullName>
    </submittedName>
</protein>
<feature type="region of interest" description="Disordered" evidence="1">
    <location>
        <begin position="220"/>
        <end position="274"/>
    </location>
</feature>
<sequence length="360" mass="39770">AVARPLAAKEEELTTTEQEEIDRLARKKKPSSVEEARGQLTQAGVDWKKVTAGDLKDKLPEETLKRLFSAYGNTLGQCPDLMKRYKGSAKSADQKREWLARFAVDCKTAGVDLAAKSDASVGRVEADHKEFIWITENQMAGPMCANSKEDAAITKEGMSKRPHEDPNMWAHKIYQYKWTFKKEVEINRKEEKTTMSAEAAMNPDDYTMARGRMLGASFGDQGIEDATYPAEDSAGKPRKGKTPEQKEADTKEKERQRAELEREGPEKAALEKAKQELTTEIAKTKSWCRVATGELGDVPALAAKLDFKGFPAAMGQFLAAKRAGHGMKVSALNDNEYTAAKVILGKADSTVDEITQSKST</sequence>
<evidence type="ECO:0000256" key="1">
    <source>
        <dbReference type="SAM" id="MobiDB-lite"/>
    </source>
</evidence>
<accession>A0ABN9S510</accession>
<feature type="compositionally biased region" description="Basic and acidic residues" evidence="1">
    <location>
        <begin position="241"/>
        <end position="274"/>
    </location>
</feature>
<keyword evidence="3" id="KW-1185">Reference proteome</keyword>
<proteinExistence type="predicted"/>
<name>A0ABN9S510_9DINO</name>
<evidence type="ECO:0000313" key="3">
    <source>
        <dbReference type="Proteomes" id="UP001189429"/>
    </source>
</evidence>
<dbReference type="Proteomes" id="UP001189429">
    <property type="component" value="Unassembled WGS sequence"/>
</dbReference>
<comment type="caution">
    <text evidence="2">The sequence shown here is derived from an EMBL/GenBank/DDBJ whole genome shotgun (WGS) entry which is preliminary data.</text>
</comment>
<feature type="non-terminal residue" evidence="2">
    <location>
        <position position="1"/>
    </location>
</feature>
<feature type="non-terminal residue" evidence="2">
    <location>
        <position position="360"/>
    </location>
</feature>
<dbReference type="EMBL" id="CAUYUJ010009434">
    <property type="protein sequence ID" value="CAK0826771.1"/>
    <property type="molecule type" value="Genomic_DNA"/>
</dbReference>
<gene>
    <name evidence="2" type="ORF">PCOR1329_LOCUS26483</name>
</gene>